<proteinExistence type="predicted"/>
<organism evidence="1 2">
    <name type="scientific">Romanomermis culicivorax</name>
    <name type="common">Nematode worm</name>
    <dbReference type="NCBI Taxonomy" id="13658"/>
    <lineage>
        <taxon>Eukaryota</taxon>
        <taxon>Metazoa</taxon>
        <taxon>Ecdysozoa</taxon>
        <taxon>Nematoda</taxon>
        <taxon>Enoplea</taxon>
        <taxon>Dorylaimia</taxon>
        <taxon>Mermithida</taxon>
        <taxon>Mermithoidea</taxon>
        <taxon>Mermithidae</taxon>
        <taxon>Romanomermis</taxon>
    </lineage>
</organism>
<dbReference type="AlphaFoldDB" id="A0A915JFI0"/>
<evidence type="ECO:0000313" key="1">
    <source>
        <dbReference type="Proteomes" id="UP000887565"/>
    </source>
</evidence>
<keyword evidence="1" id="KW-1185">Reference proteome</keyword>
<name>A0A915JFI0_ROMCU</name>
<dbReference type="WBParaSite" id="nRc.2.0.1.t25290-RA">
    <property type="protein sequence ID" value="nRc.2.0.1.t25290-RA"/>
    <property type="gene ID" value="nRc.2.0.1.g25290"/>
</dbReference>
<protein>
    <submittedName>
        <fullName evidence="2">Uncharacterized protein</fullName>
    </submittedName>
</protein>
<accession>A0A915JFI0</accession>
<dbReference type="Proteomes" id="UP000887565">
    <property type="component" value="Unplaced"/>
</dbReference>
<sequence>MRRSTALGYEKSFYKKLVNPNDREIENFDHQNTNLPLLYEADKRNFDLPQTSALQKGEKLHDRYPRKLLSWKIQLFKTKTKTKGD</sequence>
<reference evidence="2" key="1">
    <citation type="submission" date="2022-11" db="UniProtKB">
        <authorList>
            <consortium name="WormBaseParasite"/>
        </authorList>
    </citation>
    <scope>IDENTIFICATION</scope>
</reference>
<evidence type="ECO:0000313" key="2">
    <source>
        <dbReference type="WBParaSite" id="nRc.2.0.1.t25290-RA"/>
    </source>
</evidence>